<evidence type="ECO:0000313" key="5">
    <source>
        <dbReference type="Proteomes" id="UP001253545"/>
    </source>
</evidence>
<dbReference type="Proteomes" id="UP001253545">
    <property type="component" value="Unassembled WGS sequence"/>
</dbReference>
<keyword evidence="5" id="KW-1185">Reference proteome</keyword>
<dbReference type="PANTHER" id="PTHR12901">
    <property type="entry name" value="SPERM PROTEIN HOMOLOG"/>
    <property type="match status" value="1"/>
</dbReference>
<dbReference type="InterPro" id="IPR044996">
    <property type="entry name" value="COQ10-like"/>
</dbReference>
<protein>
    <submittedName>
        <fullName evidence="4">Type II toxin-antitoxin system RatA family toxin</fullName>
    </submittedName>
</protein>
<proteinExistence type="inferred from homology"/>
<dbReference type="InterPro" id="IPR005031">
    <property type="entry name" value="COQ10_START"/>
</dbReference>
<evidence type="ECO:0000259" key="3">
    <source>
        <dbReference type="Pfam" id="PF03364"/>
    </source>
</evidence>
<dbReference type="Gene3D" id="3.30.530.20">
    <property type="match status" value="1"/>
</dbReference>
<dbReference type="RefSeq" id="WP_311367586.1">
    <property type="nucleotide sequence ID" value="NZ_JAVRHX010000001.1"/>
</dbReference>
<dbReference type="InterPro" id="IPR023393">
    <property type="entry name" value="START-like_dom_sf"/>
</dbReference>
<reference evidence="4 5" key="1">
    <citation type="submission" date="2023-09" db="EMBL/GenBank/DDBJ databases">
        <authorList>
            <person name="Rey-Velasco X."/>
        </authorList>
    </citation>
    <scope>NUCLEOTIDE SEQUENCE [LARGE SCALE GENOMIC DNA]</scope>
    <source>
        <strain evidence="4 5">P117</strain>
    </source>
</reference>
<keyword evidence="2" id="KW-1277">Toxin-antitoxin system</keyword>
<name>A0ABU2ZPA6_9ALTE</name>
<accession>A0ABU2ZPA6</accession>
<sequence>MPSINKSALVPYSAKQMYDLVNDVAAYQSFLPGCKTSNVLLENETSMQAEMILSKANFEQRLVTENTLIPGRSIDMNLLEGPFDTFSGIWIFTPLSDEACKIELNMAFTFSNMLVDMAFGKLFKSITSNMVKAFTQRAKEVY</sequence>
<evidence type="ECO:0000313" key="4">
    <source>
        <dbReference type="EMBL" id="MDT0594101.1"/>
    </source>
</evidence>
<comment type="caution">
    <text evidence="4">The sequence shown here is derived from an EMBL/GenBank/DDBJ whole genome shotgun (WGS) entry which is preliminary data.</text>
</comment>
<organism evidence="4 5">
    <name type="scientific">Glaciecola petra</name>
    <dbReference type="NCBI Taxonomy" id="3075602"/>
    <lineage>
        <taxon>Bacteria</taxon>
        <taxon>Pseudomonadati</taxon>
        <taxon>Pseudomonadota</taxon>
        <taxon>Gammaproteobacteria</taxon>
        <taxon>Alteromonadales</taxon>
        <taxon>Alteromonadaceae</taxon>
        <taxon>Glaciecola</taxon>
    </lineage>
</organism>
<comment type="similarity">
    <text evidence="1">Belongs to the ribosome association toxin RatA family.</text>
</comment>
<evidence type="ECO:0000256" key="1">
    <source>
        <dbReference type="ARBA" id="ARBA00008918"/>
    </source>
</evidence>
<dbReference type="EMBL" id="JAVRHX010000001">
    <property type="protein sequence ID" value="MDT0594101.1"/>
    <property type="molecule type" value="Genomic_DNA"/>
</dbReference>
<gene>
    <name evidence="4" type="ORF">RM552_04520</name>
</gene>
<dbReference type="SUPFAM" id="SSF55961">
    <property type="entry name" value="Bet v1-like"/>
    <property type="match status" value="1"/>
</dbReference>
<dbReference type="PANTHER" id="PTHR12901:SF10">
    <property type="entry name" value="COENZYME Q-BINDING PROTEIN COQ10, MITOCHONDRIAL"/>
    <property type="match status" value="1"/>
</dbReference>
<evidence type="ECO:0000256" key="2">
    <source>
        <dbReference type="ARBA" id="ARBA00022649"/>
    </source>
</evidence>
<dbReference type="Pfam" id="PF03364">
    <property type="entry name" value="Polyketide_cyc"/>
    <property type="match status" value="1"/>
</dbReference>
<dbReference type="CDD" id="cd07813">
    <property type="entry name" value="COQ10p_like"/>
    <property type="match status" value="1"/>
</dbReference>
<feature type="domain" description="Coenzyme Q-binding protein COQ10 START" evidence="3">
    <location>
        <begin position="10"/>
        <end position="135"/>
    </location>
</feature>